<accession>A0A1X7T6M9</accession>
<evidence type="ECO:0000256" key="1">
    <source>
        <dbReference type="SAM" id="MobiDB-lite"/>
    </source>
</evidence>
<protein>
    <submittedName>
        <fullName evidence="2">Uncharacterized protein</fullName>
    </submittedName>
</protein>
<reference evidence="2" key="1">
    <citation type="submission" date="2017-05" db="UniProtKB">
        <authorList>
            <consortium name="EnsemblMetazoa"/>
        </authorList>
    </citation>
    <scope>IDENTIFICATION</scope>
</reference>
<feature type="compositionally biased region" description="Polar residues" evidence="1">
    <location>
        <begin position="47"/>
        <end position="60"/>
    </location>
</feature>
<organism evidence="2">
    <name type="scientific">Amphimedon queenslandica</name>
    <name type="common">Sponge</name>
    <dbReference type="NCBI Taxonomy" id="400682"/>
    <lineage>
        <taxon>Eukaryota</taxon>
        <taxon>Metazoa</taxon>
        <taxon>Porifera</taxon>
        <taxon>Demospongiae</taxon>
        <taxon>Heteroscleromorpha</taxon>
        <taxon>Haplosclerida</taxon>
        <taxon>Niphatidae</taxon>
        <taxon>Amphimedon</taxon>
    </lineage>
</organism>
<evidence type="ECO:0000313" key="2">
    <source>
        <dbReference type="EnsemblMetazoa" id="Aqu2.1.09901_001"/>
    </source>
</evidence>
<name>A0A1X7T6M9_AMPQE</name>
<dbReference type="InParanoid" id="A0A1X7T6M9"/>
<dbReference type="AlphaFoldDB" id="A0A1X7T6M9"/>
<dbReference type="EnsemblMetazoa" id="Aqu2.1.09901_001">
    <property type="protein sequence ID" value="Aqu2.1.09901_001"/>
    <property type="gene ID" value="Aqu2.1.09901"/>
</dbReference>
<sequence length="81" mass="8544">MPFGAVSILVVRGKNFNVGFLINASTSGCNYNFGDFVNEMSIPVESTSLEGSQGTESSSPGSGGFKAETDLKVLSWGQLLY</sequence>
<feature type="region of interest" description="Disordered" evidence="1">
    <location>
        <begin position="47"/>
        <end position="67"/>
    </location>
</feature>
<proteinExistence type="predicted"/>